<comment type="caution">
    <text evidence="2">The sequence shown here is derived from an EMBL/GenBank/DDBJ whole genome shotgun (WGS) entry which is preliminary data.</text>
</comment>
<sequence length="237" mass="25193">MTPSISFATVVLVFILSALRLAAQVASPHWRKPNITTPTAARASLAGAAIDEGIAMLNTAGQFDGDPDISMAGGTFWTTDAANPYIDALGTGSFLVLSALLAEATSDQMYLDAATQTADFVHAHLYNINNLVQDSISSRANDSCAVNEVVMPYNSGLMIHGLGILTDITGNATMQDLLSDILLATIPNTAWQNPDGIVGGKSRASPGPWSRALPKFHNSRLAGLHRELSRSPIQRRY</sequence>
<reference evidence="2" key="1">
    <citation type="submission" date="2020-05" db="EMBL/GenBank/DDBJ databases">
        <title>Mycena genomes resolve the evolution of fungal bioluminescence.</title>
        <authorList>
            <person name="Tsai I.J."/>
        </authorList>
    </citation>
    <scope>NUCLEOTIDE SEQUENCE</scope>
    <source>
        <strain evidence="2">CCC161011</strain>
    </source>
</reference>
<feature type="chain" id="PRO_5034210680" evidence="1">
    <location>
        <begin position="23"/>
        <end position="237"/>
    </location>
</feature>
<dbReference type="InterPro" id="IPR053169">
    <property type="entry name" value="MUG_Protein"/>
</dbReference>
<dbReference type="OrthoDB" id="3068171at2759"/>
<dbReference type="SUPFAM" id="SSF48208">
    <property type="entry name" value="Six-hairpin glycosidases"/>
    <property type="match status" value="1"/>
</dbReference>
<dbReference type="PANTHER" id="PTHR47791:SF3">
    <property type="entry name" value="MEIOTICALLY UP-REGULATED GENE 191 PROTEIN"/>
    <property type="match status" value="1"/>
</dbReference>
<protein>
    <submittedName>
        <fullName evidence="2">Glycoside hydrolase family 76 protein</fullName>
    </submittedName>
</protein>
<evidence type="ECO:0000256" key="1">
    <source>
        <dbReference type="SAM" id="SignalP"/>
    </source>
</evidence>
<dbReference type="AlphaFoldDB" id="A0A8H6X3X5"/>
<dbReference type="GO" id="GO:0005975">
    <property type="term" value="P:carbohydrate metabolic process"/>
    <property type="evidence" value="ECO:0007669"/>
    <property type="project" value="InterPro"/>
</dbReference>
<dbReference type="EMBL" id="JACAZI010000028">
    <property type="protein sequence ID" value="KAF7333712.1"/>
    <property type="molecule type" value="Genomic_DNA"/>
</dbReference>
<dbReference type="GO" id="GO:0016787">
    <property type="term" value="F:hydrolase activity"/>
    <property type="evidence" value="ECO:0007669"/>
    <property type="project" value="UniProtKB-KW"/>
</dbReference>
<accession>A0A8H6X3X5</accession>
<keyword evidence="2" id="KW-0378">Hydrolase</keyword>
<name>A0A8H6X3X5_9AGAR</name>
<feature type="signal peptide" evidence="1">
    <location>
        <begin position="1"/>
        <end position="22"/>
    </location>
</feature>
<evidence type="ECO:0000313" key="2">
    <source>
        <dbReference type="EMBL" id="KAF7333712.1"/>
    </source>
</evidence>
<keyword evidence="3" id="KW-1185">Reference proteome</keyword>
<proteinExistence type="predicted"/>
<dbReference type="PANTHER" id="PTHR47791">
    <property type="entry name" value="MEIOTICALLY UP-REGULATED GENE 191 PROTEIN"/>
    <property type="match status" value="1"/>
</dbReference>
<dbReference type="Pfam" id="PF03663">
    <property type="entry name" value="Glyco_hydro_76"/>
    <property type="match status" value="1"/>
</dbReference>
<keyword evidence="1" id="KW-0732">Signal</keyword>
<organism evidence="2 3">
    <name type="scientific">Mycena venus</name>
    <dbReference type="NCBI Taxonomy" id="2733690"/>
    <lineage>
        <taxon>Eukaryota</taxon>
        <taxon>Fungi</taxon>
        <taxon>Dikarya</taxon>
        <taxon>Basidiomycota</taxon>
        <taxon>Agaricomycotina</taxon>
        <taxon>Agaricomycetes</taxon>
        <taxon>Agaricomycetidae</taxon>
        <taxon>Agaricales</taxon>
        <taxon>Marasmiineae</taxon>
        <taxon>Mycenaceae</taxon>
        <taxon>Mycena</taxon>
    </lineage>
</organism>
<dbReference type="InterPro" id="IPR005198">
    <property type="entry name" value="Glyco_hydro_76"/>
</dbReference>
<gene>
    <name evidence="2" type="ORF">MVEN_02327600</name>
</gene>
<dbReference type="InterPro" id="IPR008928">
    <property type="entry name" value="6-hairpin_glycosidase_sf"/>
</dbReference>
<evidence type="ECO:0000313" key="3">
    <source>
        <dbReference type="Proteomes" id="UP000620124"/>
    </source>
</evidence>
<dbReference type="Proteomes" id="UP000620124">
    <property type="component" value="Unassembled WGS sequence"/>
</dbReference>
<dbReference type="Gene3D" id="1.50.10.20">
    <property type="match status" value="1"/>
</dbReference>